<dbReference type="OrthoDB" id="5861546at2759"/>
<dbReference type="PANTHER" id="PTHR23017">
    <property type="entry name" value="SERPENTINE RECEPTOR, CLASS X"/>
    <property type="match status" value="1"/>
</dbReference>
<reference evidence="4" key="2">
    <citation type="journal article" date="2016" name="Sci. Rep.">
        <title>Dictyocaulus viviparus genome, variome and transcriptome elucidate lungworm biology and support future intervention.</title>
        <authorList>
            <person name="McNulty S.N."/>
            <person name="Strube C."/>
            <person name="Rosa B.A."/>
            <person name="Martin J.C."/>
            <person name="Tyagi R."/>
            <person name="Choi Y.J."/>
            <person name="Wang Q."/>
            <person name="Hallsworth Pepin K."/>
            <person name="Zhang X."/>
            <person name="Ozersky P."/>
            <person name="Wilson R.K."/>
            <person name="Sternberg P.W."/>
            <person name="Gasser R.B."/>
            <person name="Mitreva M."/>
        </authorList>
    </citation>
    <scope>NUCLEOTIDE SEQUENCE [LARGE SCALE GENOMIC DNA]</scope>
    <source>
        <strain evidence="4">HannoverDv2000</strain>
    </source>
</reference>
<keyword evidence="4" id="KW-1185">Reference proteome</keyword>
<dbReference type="EMBL" id="KN716619">
    <property type="protein sequence ID" value="KJH42834.1"/>
    <property type="molecule type" value="Genomic_DNA"/>
</dbReference>
<sequence>MDERIELFDDWIELGPTVQHLQITSYFFLRVTRLTYIYCYSVYVGLPKACIALDVKFATGRQDRIVTNVMDKVLGLMNVMLWNVNVYSRFAISLNRFIAITLPLQSSTVLNMKNTSIVLLLCWLFGFCHITPYLWTISNESVLLEFTKLLWKISLNIYVSLTRFPSSWKFPEIFILNINVLPYCSLLEPCSYVPYLFNCLSQTSLTFLLNIPNRLVSKSSTLQLKTRTSLTQNSFYSYVAERRQFKMETRFFVQTLYENVLFFYVTTNFYYISTLFDNHWIVFFTSTFLWEICLGIDGKSSTLQLKTRTSLTQNSFYSYVAERRQFKMETRFFVQTLYENVLFFYVTTNFYYISTLFDNHWIVFFTSTFLWEICLGIDGFIVVLLHFRLSHLSIKILQNKSSLVHVITKNSKLKTNKEEK</sequence>
<evidence type="ECO:0000313" key="3">
    <source>
        <dbReference type="EMBL" id="KJH42834.1"/>
    </source>
</evidence>
<keyword evidence="1" id="KW-1133">Transmembrane helix</keyword>
<name>A0A0D8XGG4_DICVI</name>
<proteinExistence type="predicted"/>
<dbReference type="Pfam" id="PF10328">
    <property type="entry name" value="7TM_GPCR_Srx"/>
    <property type="match status" value="3"/>
</dbReference>
<evidence type="ECO:0000313" key="4">
    <source>
        <dbReference type="Proteomes" id="UP000053766"/>
    </source>
</evidence>
<feature type="transmembrane region" description="Helical" evidence="1">
    <location>
        <begin position="116"/>
        <end position="135"/>
    </location>
</feature>
<dbReference type="PANTHER" id="PTHR23017:SF3">
    <property type="entry name" value="G-PROTEIN COUPLED RECEPTORS FAMILY 1 PROFILE DOMAIN-CONTAINING PROTEIN"/>
    <property type="match status" value="1"/>
</dbReference>
<dbReference type="Proteomes" id="UP000053766">
    <property type="component" value="Unassembled WGS sequence"/>
</dbReference>
<protein>
    <recommendedName>
        <fullName evidence="2">7TM GPCR serpentine receptor class x (Srx) domain-containing protein</fullName>
    </recommendedName>
</protein>
<feature type="transmembrane region" description="Helical" evidence="1">
    <location>
        <begin position="251"/>
        <end position="272"/>
    </location>
</feature>
<feature type="domain" description="7TM GPCR serpentine receptor class x (Srx)" evidence="2">
    <location>
        <begin position="318"/>
        <end position="386"/>
    </location>
</feature>
<feature type="domain" description="7TM GPCR serpentine receptor class x (Srx)" evidence="2">
    <location>
        <begin position="69"/>
        <end position="135"/>
    </location>
</feature>
<feature type="transmembrane region" description="Helical" evidence="1">
    <location>
        <begin position="360"/>
        <end position="385"/>
    </location>
</feature>
<feature type="domain" description="7TM GPCR serpentine receptor class x (Srx)" evidence="2">
    <location>
        <begin position="232"/>
        <end position="298"/>
    </location>
</feature>
<keyword evidence="1" id="KW-0472">Membrane</keyword>
<reference evidence="3 4" key="1">
    <citation type="submission" date="2013-11" db="EMBL/GenBank/DDBJ databases">
        <title>Draft genome of the bovine lungworm Dictyocaulus viviparus.</title>
        <authorList>
            <person name="Mitreva M."/>
        </authorList>
    </citation>
    <scope>NUCLEOTIDE SEQUENCE [LARGE SCALE GENOMIC DNA]</scope>
    <source>
        <strain evidence="3 4">HannoverDv2000</strain>
    </source>
</reference>
<gene>
    <name evidence="3" type="ORF">DICVIV_11165</name>
</gene>
<keyword evidence="1" id="KW-0812">Transmembrane</keyword>
<feature type="transmembrane region" description="Helical" evidence="1">
    <location>
        <begin position="332"/>
        <end position="354"/>
    </location>
</feature>
<dbReference type="AlphaFoldDB" id="A0A0D8XGG4"/>
<dbReference type="CDD" id="cd00637">
    <property type="entry name" value="7tm_classA_rhodopsin-like"/>
    <property type="match status" value="1"/>
</dbReference>
<dbReference type="Gene3D" id="1.20.1070.10">
    <property type="entry name" value="Rhodopsin 7-helix transmembrane proteins"/>
    <property type="match status" value="1"/>
</dbReference>
<accession>A0A0D8XGG4</accession>
<evidence type="ECO:0000256" key="1">
    <source>
        <dbReference type="SAM" id="Phobius"/>
    </source>
</evidence>
<organism evidence="3 4">
    <name type="scientific">Dictyocaulus viviparus</name>
    <name type="common">Bovine lungworm</name>
    <dbReference type="NCBI Taxonomy" id="29172"/>
    <lineage>
        <taxon>Eukaryota</taxon>
        <taxon>Metazoa</taxon>
        <taxon>Ecdysozoa</taxon>
        <taxon>Nematoda</taxon>
        <taxon>Chromadorea</taxon>
        <taxon>Rhabditida</taxon>
        <taxon>Rhabditina</taxon>
        <taxon>Rhabditomorpha</taxon>
        <taxon>Strongyloidea</taxon>
        <taxon>Metastrongylidae</taxon>
        <taxon>Dictyocaulus</taxon>
    </lineage>
</organism>
<evidence type="ECO:0000259" key="2">
    <source>
        <dbReference type="Pfam" id="PF10328"/>
    </source>
</evidence>
<dbReference type="InterPro" id="IPR019430">
    <property type="entry name" value="7TM_GPCR_serpentine_rcpt_Srx"/>
</dbReference>